<proteinExistence type="predicted"/>
<evidence type="ECO:0000313" key="1">
    <source>
        <dbReference type="EMBL" id="TDF74628.1"/>
    </source>
</evidence>
<keyword evidence="2" id="KW-1185">Reference proteome</keyword>
<organism evidence="1 2">
    <name type="scientific">Candidatus Syntrophosphaera thermopropionivorans</name>
    <dbReference type="NCBI Taxonomy" id="2593015"/>
    <lineage>
        <taxon>Bacteria</taxon>
        <taxon>Pseudomonadati</taxon>
        <taxon>Candidatus Cloacimonadota</taxon>
        <taxon>Candidatus Cloacimonadia</taxon>
        <taxon>Candidatus Cloacimonadales</taxon>
        <taxon>Candidatus Cloacimonadaceae</taxon>
        <taxon>Candidatus Syntrophosphaera</taxon>
    </lineage>
</organism>
<accession>A0AC61QL16</accession>
<protein>
    <submittedName>
        <fullName evidence="1">Uncharacterized protein</fullName>
    </submittedName>
</protein>
<sequence length="678" mass="78528">MSLNYEQIKSQLQSYKPKWESKKTQLEALTIPEDFPFKEFFNASRDIFLQGYEFGKIISEDPEFKSTPIELLQTLNADYFAPIKPEGYQRSLANPDYTVNLYGKDMGQLLSAIYTQYRNTRTYLLFDNYLQLDEDLHLFLTLYDLASSNNANFDDWKKVYLSARLTNMYLKSALQNLLRLSPEVDLFRNIIETSDLNDLRYLFRYGNYISDNEFALADFMTQYPSEELDKLAKYIIQCWIDGFIRAKKDYSLKKYVNLVIPCGMERLGKLLIEELKRLNFIPLVTQPYTKGANRQYNYDHRFDIALLLDRSYVDESLKIAEDILEDLKNLIIDQAGPVYVELFGELPFTPEIKSSTIQLSPEQEQLYRELSSKNSFLYMKYYHPDETSFTIIAFPSPEIGPQFPEIFADTVKINTLDSHKYALIQQKIIDVLDNADAVYVKGKPGNETNIIVKLHPLSDSEHQTKFENCVADVNIPVGEVFTSPLLKGTNGTLFVEDIYLQNLRFFNLKIQFEDGWIKDYSCTNFPDPEESKRYIYQNLLLPHQTLPLGEFAIGTNTTAYQMARKYNIISRLPILIIEKMGPHFAIGDTCFSHEEEAPHINFLNGKSMIAVENEKSTTRKEDPINAYTNKHIDITLPYEMLDSITAIGYDGTRTDIIRNGRFILPGTEELNIPLDEGW</sequence>
<name>A0AC61QL16_9BACT</name>
<dbReference type="EMBL" id="SMOG01000001">
    <property type="protein sequence ID" value="TDF74628.1"/>
    <property type="molecule type" value="Genomic_DNA"/>
</dbReference>
<evidence type="ECO:0000313" key="2">
    <source>
        <dbReference type="Proteomes" id="UP000294588"/>
    </source>
</evidence>
<gene>
    <name evidence="1" type="ORF">E0946_00670</name>
</gene>
<reference evidence="1" key="1">
    <citation type="submission" date="2019-03" db="EMBL/GenBank/DDBJ databases">
        <title>Candidatus Syntrophosphaera thermopropionivorans: a novel player in syntrophic propionate oxidation during anaerobic digestion.</title>
        <authorList>
            <person name="Dyksma S."/>
        </authorList>
    </citation>
    <scope>NUCLEOTIDE SEQUENCE</scope>
    <source>
        <strain evidence="1">W5</strain>
    </source>
</reference>
<comment type="caution">
    <text evidence="1">The sequence shown here is derived from an EMBL/GenBank/DDBJ whole genome shotgun (WGS) entry which is preliminary data.</text>
</comment>
<dbReference type="Proteomes" id="UP000294588">
    <property type="component" value="Unassembled WGS sequence"/>
</dbReference>